<gene>
    <name evidence="2" type="ORF">LK12_22190</name>
</gene>
<proteinExistence type="predicted"/>
<dbReference type="InterPro" id="IPR035437">
    <property type="entry name" value="SNase_OB-fold_sf"/>
</dbReference>
<dbReference type="SUPFAM" id="SSF50199">
    <property type="entry name" value="Staphylococcal nuclease"/>
    <property type="match status" value="1"/>
</dbReference>
<dbReference type="Gene3D" id="2.40.50.90">
    <property type="match status" value="1"/>
</dbReference>
<keyword evidence="3" id="KW-1185">Reference proteome</keyword>
<dbReference type="STRING" id="1348853.LK12_22190"/>
<evidence type="ECO:0000259" key="1">
    <source>
        <dbReference type="PROSITE" id="PS50830"/>
    </source>
</evidence>
<dbReference type="Proteomes" id="UP000031057">
    <property type="component" value="Unassembled WGS sequence"/>
</dbReference>
<feature type="domain" description="TNase-like" evidence="1">
    <location>
        <begin position="14"/>
        <end position="115"/>
    </location>
</feature>
<evidence type="ECO:0000313" key="3">
    <source>
        <dbReference type="Proteomes" id="UP000031057"/>
    </source>
</evidence>
<dbReference type="PROSITE" id="PS50830">
    <property type="entry name" value="TNASE_3"/>
    <property type="match status" value="1"/>
</dbReference>
<accession>A0A0B1ZIP4</accession>
<dbReference type="InterPro" id="IPR016071">
    <property type="entry name" value="Staphylococal_nuclease_OB-fold"/>
</dbReference>
<dbReference type="Pfam" id="PF00565">
    <property type="entry name" value="SNase"/>
    <property type="match status" value="1"/>
</dbReference>
<dbReference type="AlphaFoldDB" id="A0A0B1ZIP4"/>
<sequence length="115" mass="12809">MASTGTRETPSLCIADVHDGDTVRSCEGERIRIENIDAPEMPDSPKCTDRRRSGWCDHALARQTRDELAAFLRRGRVTISRSGTDRYGRTLARLSVDGKDAGRHLVSMGLARPWL</sequence>
<name>A0A0B1ZIP4_9SPHN</name>
<evidence type="ECO:0000313" key="2">
    <source>
        <dbReference type="EMBL" id="KHK89123.1"/>
    </source>
</evidence>
<organism evidence="2 3">
    <name type="scientific">Novosphingobium malaysiense</name>
    <dbReference type="NCBI Taxonomy" id="1348853"/>
    <lineage>
        <taxon>Bacteria</taxon>
        <taxon>Pseudomonadati</taxon>
        <taxon>Pseudomonadota</taxon>
        <taxon>Alphaproteobacteria</taxon>
        <taxon>Sphingomonadales</taxon>
        <taxon>Sphingomonadaceae</taxon>
        <taxon>Novosphingobium</taxon>
    </lineage>
</organism>
<dbReference type="EMBL" id="JTDI01000009">
    <property type="protein sequence ID" value="KHK89123.1"/>
    <property type="molecule type" value="Genomic_DNA"/>
</dbReference>
<protein>
    <submittedName>
        <fullName evidence="2">Nuclease</fullName>
    </submittedName>
</protein>
<reference evidence="2 3" key="1">
    <citation type="submission" date="2014-10" db="EMBL/GenBank/DDBJ databases">
        <title>Genome sequence of Novosphingobium malaysiense MUSC 273(T).</title>
        <authorList>
            <person name="Lee L.-H."/>
        </authorList>
    </citation>
    <scope>NUCLEOTIDE SEQUENCE [LARGE SCALE GENOMIC DNA]</scope>
    <source>
        <strain evidence="2 3">MUSC 273</strain>
    </source>
</reference>
<comment type="caution">
    <text evidence="2">The sequence shown here is derived from an EMBL/GenBank/DDBJ whole genome shotgun (WGS) entry which is preliminary data.</text>
</comment>